<keyword evidence="5" id="KW-1185">Reference proteome</keyword>
<keyword evidence="1" id="KW-0862">Zinc</keyword>
<keyword evidence="1" id="KW-0479">Metal-binding</keyword>
<dbReference type="PROSITE" id="PS00028">
    <property type="entry name" value="ZINC_FINGER_C2H2_1"/>
    <property type="match status" value="3"/>
</dbReference>
<dbReference type="GO" id="GO:0008270">
    <property type="term" value="F:zinc ion binding"/>
    <property type="evidence" value="ECO:0007669"/>
    <property type="project" value="UniProtKB-KW"/>
</dbReference>
<feature type="domain" description="C2H2-type" evidence="3">
    <location>
        <begin position="70"/>
        <end position="98"/>
    </location>
</feature>
<comment type="caution">
    <text evidence="4">The sequence shown here is derived from an EMBL/GenBank/DDBJ whole genome shotgun (WGS) entry which is preliminary data.</text>
</comment>
<name>A0A8H6TK86_MYCCL</name>
<feature type="domain" description="C2H2-type" evidence="3">
    <location>
        <begin position="173"/>
        <end position="201"/>
    </location>
</feature>
<dbReference type="EMBL" id="JACAZE010000004">
    <property type="protein sequence ID" value="KAF7318232.1"/>
    <property type="molecule type" value="Genomic_DNA"/>
</dbReference>
<dbReference type="SMART" id="SM00355">
    <property type="entry name" value="ZnF_C2H2"/>
    <property type="match status" value="4"/>
</dbReference>
<feature type="region of interest" description="Disordered" evidence="2">
    <location>
        <begin position="234"/>
        <end position="262"/>
    </location>
</feature>
<evidence type="ECO:0000256" key="1">
    <source>
        <dbReference type="PROSITE-ProRule" id="PRU00042"/>
    </source>
</evidence>
<dbReference type="PROSITE" id="PS50157">
    <property type="entry name" value="ZINC_FINGER_C2H2_2"/>
    <property type="match status" value="2"/>
</dbReference>
<organism evidence="4 5">
    <name type="scientific">Mycena chlorophos</name>
    <name type="common">Agaric fungus</name>
    <name type="synonym">Agaricus chlorophos</name>
    <dbReference type="NCBI Taxonomy" id="658473"/>
    <lineage>
        <taxon>Eukaryota</taxon>
        <taxon>Fungi</taxon>
        <taxon>Dikarya</taxon>
        <taxon>Basidiomycota</taxon>
        <taxon>Agaricomycotina</taxon>
        <taxon>Agaricomycetes</taxon>
        <taxon>Agaricomycetidae</taxon>
        <taxon>Agaricales</taxon>
        <taxon>Marasmiineae</taxon>
        <taxon>Mycenaceae</taxon>
        <taxon>Mycena</taxon>
    </lineage>
</organism>
<dbReference type="Gene3D" id="3.30.160.60">
    <property type="entry name" value="Classic Zinc Finger"/>
    <property type="match status" value="1"/>
</dbReference>
<dbReference type="OrthoDB" id="6105938at2759"/>
<dbReference type="Proteomes" id="UP000613580">
    <property type="component" value="Unassembled WGS sequence"/>
</dbReference>
<evidence type="ECO:0000259" key="3">
    <source>
        <dbReference type="PROSITE" id="PS50157"/>
    </source>
</evidence>
<evidence type="ECO:0000313" key="4">
    <source>
        <dbReference type="EMBL" id="KAF7318232.1"/>
    </source>
</evidence>
<sequence length="262" mass="29758">MISAVAFALPPQPLMTLQNTIRHDAPYTSTIRHEEAVDGRIYCPTCPGPRKYFATHASLEDHYRSKPDHPNCPRCGKGFATSLVRDEHFRSIHVKEKCPGCGKEIFQEDMAAHCLNSPEHSACSKCTIGFKTEADFTEHCQTVHPERFDERCTRFFHSDEEQEEHYKISVNHPTCEECGKGLVDNVAHEEHLRVVHPHHRYRSMPLPKPQGNGTWPLPVYGLQAKPSYGELAPECSSRLQRRRKHQLESDAHAMANGRADDA</sequence>
<dbReference type="InterPro" id="IPR013087">
    <property type="entry name" value="Znf_C2H2_type"/>
</dbReference>
<evidence type="ECO:0000256" key="2">
    <source>
        <dbReference type="SAM" id="MobiDB-lite"/>
    </source>
</evidence>
<keyword evidence="1" id="KW-0863">Zinc-finger</keyword>
<reference evidence="4" key="1">
    <citation type="submission" date="2020-05" db="EMBL/GenBank/DDBJ databases">
        <title>Mycena genomes resolve the evolution of fungal bioluminescence.</title>
        <authorList>
            <person name="Tsai I.J."/>
        </authorList>
    </citation>
    <scope>NUCLEOTIDE SEQUENCE</scope>
    <source>
        <strain evidence="4">110903Hualien_Pintung</strain>
    </source>
</reference>
<accession>A0A8H6TK86</accession>
<evidence type="ECO:0000313" key="5">
    <source>
        <dbReference type="Proteomes" id="UP000613580"/>
    </source>
</evidence>
<protein>
    <submittedName>
        <fullName evidence="4">Myc-associated zinc finger</fullName>
    </submittedName>
</protein>
<gene>
    <name evidence="4" type="ORF">HMN09_00331700</name>
</gene>
<dbReference type="AlphaFoldDB" id="A0A8H6TK86"/>
<proteinExistence type="predicted"/>